<reference evidence="1 2" key="1">
    <citation type="submission" date="2020-09" db="EMBL/GenBank/DDBJ databases">
        <title>Characterization and genome sequencing of Ruminiclostridium sp. nov. MA18.</title>
        <authorList>
            <person name="Rettenmaier R."/>
            <person name="Kowollik M.-L."/>
            <person name="Liebl W."/>
            <person name="Zverlov V."/>
        </authorList>
    </citation>
    <scope>NUCLEOTIDE SEQUENCE [LARGE SCALE GENOMIC DNA]</scope>
    <source>
        <strain evidence="1 2">MA18</strain>
    </source>
</reference>
<dbReference type="OrthoDB" id="1803978at2"/>
<dbReference type="EMBL" id="CP061336">
    <property type="protein sequence ID" value="QNU65758.1"/>
    <property type="molecule type" value="Genomic_DNA"/>
</dbReference>
<keyword evidence="2" id="KW-1185">Reference proteome</keyword>
<accession>A0A4U7JE19</accession>
<dbReference type="RefSeq" id="WP_137697871.1">
    <property type="nucleotide sequence ID" value="NZ_CP061336.1"/>
</dbReference>
<dbReference type="AlphaFoldDB" id="A0A4U7JE19"/>
<organism evidence="1 2">
    <name type="scientific">Ruminiclostridium herbifermentans</name>
    <dbReference type="NCBI Taxonomy" id="2488810"/>
    <lineage>
        <taxon>Bacteria</taxon>
        <taxon>Bacillati</taxon>
        <taxon>Bacillota</taxon>
        <taxon>Clostridia</taxon>
        <taxon>Eubacteriales</taxon>
        <taxon>Oscillospiraceae</taxon>
        <taxon>Ruminiclostridium</taxon>
    </lineage>
</organism>
<protein>
    <submittedName>
        <fullName evidence="1">Uncharacterized protein</fullName>
    </submittedName>
</protein>
<evidence type="ECO:0000313" key="2">
    <source>
        <dbReference type="Proteomes" id="UP000306409"/>
    </source>
</evidence>
<sequence>MSISFEELMQIGNNQFNFEKLVEQMKSPLNIIPFVGAGMSCPIYPLWETFLLNMAKEVDRYNEISEMLKKGLFEEAAGELINDMGKRDFDDFMEMSFDKKKLQNAALDGAVSLLPRLACGPVITTNFD</sequence>
<name>A0A4U7JE19_9FIRM</name>
<gene>
    <name evidence="1" type="ORF">EHE19_012650</name>
</gene>
<dbReference type="Proteomes" id="UP000306409">
    <property type="component" value="Chromosome"/>
</dbReference>
<dbReference type="KEGG" id="rher:EHE19_012650"/>
<proteinExistence type="predicted"/>
<evidence type="ECO:0000313" key="1">
    <source>
        <dbReference type="EMBL" id="QNU65758.1"/>
    </source>
</evidence>